<keyword evidence="6" id="KW-1185">Reference proteome</keyword>
<dbReference type="CDD" id="cd01335">
    <property type="entry name" value="Radical_SAM"/>
    <property type="match status" value="1"/>
</dbReference>
<evidence type="ECO:0000256" key="3">
    <source>
        <dbReference type="ARBA" id="ARBA00023014"/>
    </source>
</evidence>
<dbReference type="EMBL" id="JAPFQN010000002">
    <property type="protein sequence ID" value="MCX2742588.1"/>
    <property type="molecule type" value="Genomic_DNA"/>
</dbReference>
<reference evidence="5 6" key="1">
    <citation type="submission" date="2022-11" db="EMBL/GenBank/DDBJ databases">
        <title>The characterization of three novel Bacteroidetes species and genomic analysis of their roles in tidal elemental geochemical cycles.</title>
        <authorList>
            <person name="Ma K."/>
        </authorList>
    </citation>
    <scope>NUCLEOTIDE SEQUENCE [LARGE SCALE GENOMIC DNA]</scope>
    <source>
        <strain evidence="5 6">M17</strain>
    </source>
</reference>
<dbReference type="InterPro" id="IPR058240">
    <property type="entry name" value="rSAM_sf"/>
</dbReference>
<feature type="domain" description="Radical SAM core" evidence="4">
    <location>
        <begin position="53"/>
        <end position="292"/>
    </location>
</feature>
<dbReference type="RefSeq" id="WP_266054862.1">
    <property type="nucleotide sequence ID" value="NZ_JAPFQN010000002.1"/>
</dbReference>
<gene>
    <name evidence="5" type="ORF">OO013_01855</name>
</gene>
<keyword evidence="3" id="KW-0411">Iron-sulfur</keyword>
<evidence type="ECO:0000313" key="5">
    <source>
        <dbReference type="EMBL" id="MCX2742588.1"/>
    </source>
</evidence>
<keyword evidence="2" id="KW-0408">Iron</keyword>
<dbReference type="SUPFAM" id="SSF102114">
    <property type="entry name" value="Radical SAM enzymes"/>
    <property type="match status" value="1"/>
</dbReference>
<dbReference type="InterPro" id="IPR007197">
    <property type="entry name" value="rSAM"/>
</dbReference>
<name>A0ABT3RMK6_9BACT</name>
<dbReference type="InterPro" id="IPR006638">
    <property type="entry name" value="Elp3/MiaA/NifB-like_rSAM"/>
</dbReference>
<dbReference type="PANTHER" id="PTHR43432">
    <property type="entry name" value="SLR0285 PROTEIN"/>
    <property type="match status" value="1"/>
</dbReference>
<accession>A0ABT3RMK6</accession>
<sequence>MKGRGSDFNFNNRFYKEKFGLFEPEGIDVFESEDVVNTKYYNDSPKKVINKVNSPDLRLDFSINPYQGCEHGCSYCYARMSHEYWGWNPGLDFESKIIIKKDAPKLLEKELMAPSWKVSPIMLSGNTDCYQPVEKKLEITRGLLQVFNKYKHPVSLITKNSLIERDLDILEELAQENLCHIYISITTLKEELRRTMEPRTATAKKRLEVIRKFSERKIPVGVMVAPVIPGLNNTEIPKIVESVAQAGARKVGYTVVRLSKPVYQVFDRWLKQNFPERYKKVINQVKTLHGGDVSDLKWGRRIKGDGPIAEIIRQSFQSSINRYMPDRSMPTFNLNSFRKGGNLKIEF</sequence>
<organism evidence="5 6">
    <name type="scientific">Mangrovivirga halotolerans</name>
    <dbReference type="NCBI Taxonomy" id="2993936"/>
    <lineage>
        <taxon>Bacteria</taxon>
        <taxon>Pseudomonadati</taxon>
        <taxon>Bacteroidota</taxon>
        <taxon>Cytophagia</taxon>
        <taxon>Cytophagales</taxon>
        <taxon>Mangrovivirgaceae</taxon>
        <taxon>Mangrovivirga</taxon>
    </lineage>
</organism>
<dbReference type="SMART" id="SM00729">
    <property type="entry name" value="Elp3"/>
    <property type="match status" value="1"/>
</dbReference>
<dbReference type="Proteomes" id="UP001209885">
    <property type="component" value="Unassembled WGS sequence"/>
</dbReference>
<dbReference type="InterPro" id="IPR040086">
    <property type="entry name" value="MJ0683-like"/>
</dbReference>
<evidence type="ECO:0000313" key="6">
    <source>
        <dbReference type="Proteomes" id="UP001209885"/>
    </source>
</evidence>
<dbReference type="Pfam" id="PF04055">
    <property type="entry name" value="Radical_SAM"/>
    <property type="match status" value="1"/>
</dbReference>
<evidence type="ECO:0000259" key="4">
    <source>
        <dbReference type="PROSITE" id="PS51918"/>
    </source>
</evidence>
<dbReference type="PANTHER" id="PTHR43432:SF3">
    <property type="entry name" value="SLR0285 PROTEIN"/>
    <property type="match status" value="1"/>
</dbReference>
<evidence type="ECO:0000256" key="2">
    <source>
        <dbReference type="ARBA" id="ARBA00023004"/>
    </source>
</evidence>
<dbReference type="Gene3D" id="3.80.30.30">
    <property type="match status" value="1"/>
</dbReference>
<protein>
    <submittedName>
        <fullName evidence="5">PA0069 family radical SAM protein</fullName>
    </submittedName>
</protein>
<dbReference type="PROSITE" id="PS51918">
    <property type="entry name" value="RADICAL_SAM"/>
    <property type="match status" value="1"/>
</dbReference>
<dbReference type="NCBIfam" id="NF033668">
    <property type="entry name" value="rSAM_PA0069"/>
    <property type="match status" value="1"/>
</dbReference>
<proteinExistence type="predicted"/>
<dbReference type="SFLD" id="SFLDG01084">
    <property type="entry name" value="Uncharacterised_Radical_SAM_Su"/>
    <property type="match status" value="1"/>
</dbReference>
<dbReference type="SFLD" id="SFLDS00029">
    <property type="entry name" value="Radical_SAM"/>
    <property type="match status" value="1"/>
</dbReference>
<keyword evidence="1" id="KW-0479">Metal-binding</keyword>
<comment type="caution">
    <text evidence="5">The sequence shown here is derived from an EMBL/GenBank/DDBJ whole genome shotgun (WGS) entry which is preliminary data.</text>
</comment>
<evidence type="ECO:0000256" key="1">
    <source>
        <dbReference type="ARBA" id="ARBA00022723"/>
    </source>
</evidence>